<dbReference type="eggNOG" id="COG1428">
    <property type="taxonomic scope" value="Bacteria"/>
</dbReference>
<organism evidence="10 11">
    <name type="scientific">Gracilibacillus halophilus YIM-C55.5</name>
    <dbReference type="NCBI Taxonomy" id="1308866"/>
    <lineage>
        <taxon>Bacteria</taxon>
        <taxon>Bacillati</taxon>
        <taxon>Bacillota</taxon>
        <taxon>Bacilli</taxon>
        <taxon>Bacillales</taxon>
        <taxon>Bacillaceae</taxon>
        <taxon>Gracilibacillus</taxon>
    </lineage>
</organism>
<dbReference type="PATRIC" id="fig|1308866.3.peg.2599"/>
<evidence type="ECO:0000256" key="2">
    <source>
        <dbReference type="ARBA" id="ARBA00022679"/>
    </source>
</evidence>
<feature type="binding site" evidence="7">
    <location>
        <position position="38"/>
    </location>
    <ligand>
        <name>substrate</name>
    </ligand>
</feature>
<feature type="binding site" evidence="7">
    <location>
        <position position="50"/>
    </location>
    <ligand>
        <name>substrate</name>
    </ligand>
</feature>
<gene>
    <name evidence="10" type="ORF">J416_12854</name>
</gene>
<feature type="binding site" evidence="8">
    <location>
        <begin position="145"/>
        <end position="149"/>
    </location>
    <ligand>
        <name>ATP</name>
        <dbReference type="ChEBI" id="CHEBI:30616"/>
    </ligand>
</feature>
<name>N4WA18_9BACI</name>
<evidence type="ECO:0000256" key="7">
    <source>
        <dbReference type="PIRSR" id="PIRSR000705-2"/>
    </source>
</evidence>
<protein>
    <submittedName>
        <fullName evidence="10">Deoxyadenosine/deoxycytidine kinase</fullName>
    </submittedName>
</protein>
<comment type="caution">
    <text evidence="10">The sequence shown here is derived from an EMBL/GenBank/DDBJ whole genome shotgun (WGS) entry which is preliminary data.</text>
</comment>
<dbReference type="GO" id="GO:0005524">
    <property type="term" value="F:ATP binding"/>
    <property type="evidence" value="ECO:0007669"/>
    <property type="project" value="UniProtKB-KW"/>
</dbReference>
<evidence type="ECO:0000256" key="4">
    <source>
        <dbReference type="ARBA" id="ARBA00022777"/>
    </source>
</evidence>
<dbReference type="CDD" id="cd01673">
    <property type="entry name" value="dNK"/>
    <property type="match status" value="1"/>
</dbReference>
<evidence type="ECO:0000313" key="11">
    <source>
        <dbReference type="Proteomes" id="UP000012283"/>
    </source>
</evidence>
<evidence type="ECO:0000256" key="5">
    <source>
        <dbReference type="ARBA" id="ARBA00022840"/>
    </source>
</evidence>
<feature type="binding site" evidence="7">
    <location>
        <position position="154"/>
    </location>
    <ligand>
        <name>substrate</name>
    </ligand>
</feature>
<dbReference type="PIRSF" id="PIRSF000705">
    <property type="entry name" value="DNK"/>
    <property type="match status" value="1"/>
</dbReference>
<keyword evidence="2" id="KW-0808">Transferase</keyword>
<dbReference type="Gene3D" id="3.40.50.300">
    <property type="entry name" value="P-loop containing nucleotide triphosphate hydrolases"/>
    <property type="match status" value="1"/>
</dbReference>
<dbReference type="STRING" id="1308866.J416_12854"/>
<dbReference type="Pfam" id="PF01712">
    <property type="entry name" value="dNK"/>
    <property type="match status" value="1"/>
</dbReference>
<dbReference type="FunFam" id="3.40.50.300:FF:000659">
    <property type="entry name" value="Deoxyguanosine kinase"/>
    <property type="match status" value="1"/>
</dbReference>
<proteinExistence type="inferred from homology"/>
<dbReference type="AlphaFoldDB" id="N4WA18"/>
<evidence type="ECO:0000256" key="1">
    <source>
        <dbReference type="ARBA" id="ARBA00007420"/>
    </source>
</evidence>
<dbReference type="SUPFAM" id="SSF52540">
    <property type="entry name" value="P-loop containing nucleoside triphosphate hydrolases"/>
    <property type="match status" value="1"/>
</dbReference>
<keyword evidence="3 8" id="KW-0547">Nucleotide-binding</keyword>
<dbReference type="InterPro" id="IPR031314">
    <property type="entry name" value="DNK_dom"/>
</dbReference>
<feature type="binding site" evidence="8">
    <location>
        <begin position="14"/>
        <end position="22"/>
    </location>
    <ligand>
        <name>ATP</name>
        <dbReference type="ChEBI" id="CHEBI:30616"/>
    </ligand>
</feature>
<feature type="domain" description="Deoxynucleoside kinase" evidence="9">
    <location>
        <begin position="10"/>
        <end position="201"/>
    </location>
</feature>
<evidence type="ECO:0000256" key="6">
    <source>
        <dbReference type="PIRSR" id="PIRSR000705-1"/>
    </source>
</evidence>
<dbReference type="Proteomes" id="UP000012283">
    <property type="component" value="Unassembled WGS sequence"/>
</dbReference>
<dbReference type="GO" id="GO:0019136">
    <property type="term" value="F:deoxynucleoside kinase activity"/>
    <property type="evidence" value="ECO:0007669"/>
    <property type="project" value="InterPro"/>
</dbReference>
<comment type="similarity">
    <text evidence="1">Belongs to the DCK/DGK family.</text>
</comment>
<dbReference type="InterPro" id="IPR002624">
    <property type="entry name" value="DCK/DGK"/>
</dbReference>
<reference evidence="10 11" key="1">
    <citation type="submission" date="2013-03" db="EMBL/GenBank/DDBJ databases">
        <title>Draft genome sequence of Gracibacillus halophilus YIM-C55.5, a moderately halophilic and thermophilic organism from the Xiaochaidamu salt lake.</title>
        <authorList>
            <person name="Sugumar T."/>
            <person name="Polireddy D.R."/>
            <person name="Antony A."/>
            <person name="Madhava Y.R."/>
            <person name="Sivakumar N."/>
        </authorList>
    </citation>
    <scope>NUCLEOTIDE SEQUENCE [LARGE SCALE GENOMIC DNA]</scope>
    <source>
        <strain evidence="10 11">YIM-C55.5</strain>
    </source>
</reference>
<dbReference type="PANTHER" id="PTHR10513">
    <property type="entry name" value="DEOXYNUCLEOSIDE KINASE"/>
    <property type="match status" value="1"/>
</dbReference>
<dbReference type="RefSeq" id="WP_003472633.1">
    <property type="nucleotide sequence ID" value="NZ_APML01000060.1"/>
</dbReference>
<accession>N4WA18</accession>
<evidence type="ECO:0000259" key="9">
    <source>
        <dbReference type="Pfam" id="PF01712"/>
    </source>
</evidence>
<dbReference type="InterPro" id="IPR027417">
    <property type="entry name" value="P-loop_NTPase"/>
</dbReference>
<evidence type="ECO:0000313" key="10">
    <source>
        <dbReference type="EMBL" id="ENH96094.1"/>
    </source>
</evidence>
<dbReference type="EMBL" id="APML01000060">
    <property type="protein sequence ID" value="ENH96094.1"/>
    <property type="molecule type" value="Genomic_DNA"/>
</dbReference>
<feature type="active site" description="Proton acceptor" evidence="6">
    <location>
        <position position="85"/>
    </location>
</feature>
<dbReference type="GO" id="GO:0005737">
    <property type="term" value="C:cytoplasm"/>
    <property type="evidence" value="ECO:0007669"/>
    <property type="project" value="TreeGrafter"/>
</dbReference>
<dbReference type="InterPro" id="IPR050566">
    <property type="entry name" value="Deoxyribonucleoside_kinase"/>
</dbReference>
<dbReference type="OrthoDB" id="9776634at2"/>
<sequence>MYHIPKDSIITVSGTVGVGKTTMTKTLAKALQFKTSLEEVDTNPYLEKFYQDFERWSFHLQVYFLGQRFKKQQQIAEAGGGYVQDRSIYEDHDIFARMHYDKGTMTPTDYHTYYQLFESMVMTPYFYHPDLLIFLDGSFDDILARIKQRGRDMEVHTATSYWREMYERYQEWIENFDACPVLRIDINEYDLTEDPQSIDQFYKR</sequence>
<feature type="binding site" evidence="7">
    <location>
        <position position="91"/>
    </location>
    <ligand>
        <name>substrate</name>
    </ligand>
</feature>
<evidence type="ECO:0000256" key="3">
    <source>
        <dbReference type="ARBA" id="ARBA00022741"/>
    </source>
</evidence>
<evidence type="ECO:0000256" key="8">
    <source>
        <dbReference type="PIRSR" id="PIRSR000705-3"/>
    </source>
</evidence>
<feature type="binding site" evidence="7">
    <location>
        <position position="61"/>
    </location>
    <ligand>
        <name>substrate</name>
    </ligand>
</feature>
<feature type="binding site" evidence="7">
    <location>
        <position position="86"/>
    </location>
    <ligand>
        <name>substrate</name>
    </ligand>
</feature>
<keyword evidence="4 10" id="KW-0418">Kinase</keyword>
<keyword evidence="5 8" id="KW-0067">ATP-binding</keyword>
<keyword evidence="11" id="KW-1185">Reference proteome</keyword>
<dbReference type="PANTHER" id="PTHR10513:SF35">
    <property type="entry name" value="DEOXYADENOSINE KINASE"/>
    <property type="match status" value="1"/>
</dbReference>